<evidence type="ECO:0000256" key="3">
    <source>
        <dbReference type="ARBA" id="ARBA00023002"/>
    </source>
</evidence>
<sequence length="340" mass="36239">MAQSNLARLLTTALGPDAAADLLATLELESVLTSEAGAAVSRGVFAMAMNGVLFHDLMGRVPTGAAYVGDRKAAGEKVVFDHGALRTVRFADGPTGALPGGIEAFTRIFEPLGYRQAGLYPLDRLKMTGRAYAHLDHPEGVPQFFLSELHVERFSPEFQDAAGRVFGTSRDPLGAEAVAALAAFAKDGRAPMDLAEKALPQIVAAFAVTHDVPALSDYQALKAESAEAAWISTEGASFNHATDRVVDVEATAEGQRQLGRAVKDRIEISGSGRVRQTAFRADHVDRHFVDADGGQVVRKVPGSFYEFITRDIDPATGQMDLAFDTGNAQGIFKMTEASSM</sequence>
<keyword evidence="4" id="KW-0408">Iron</keyword>
<dbReference type="EMBL" id="CP158375">
    <property type="protein sequence ID" value="XDO96423.1"/>
    <property type="molecule type" value="Genomic_DNA"/>
</dbReference>
<dbReference type="Pfam" id="PF07063">
    <property type="entry name" value="HGLS"/>
    <property type="match status" value="1"/>
</dbReference>
<dbReference type="EC" id="1.13.11.93" evidence="6"/>
<evidence type="ECO:0000256" key="2">
    <source>
        <dbReference type="ARBA" id="ARBA00022964"/>
    </source>
</evidence>
<dbReference type="GO" id="GO:0051213">
    <property type="term" value="F:dioxygenase activity"/>
    <property type="evidence" value="ECO:0007669"/>
    <property type="project" value="UniProtKB-KW"/>
</dbReference>
<dbReference type="SMART" id="SM01150">
    <property type="entry name" value="DUF1338"/>
    <property type="match status" value="1"/>
</dbReference>
<dbReference type="RefSeq" id="WP_369059275.1">
    <property type="nucleotide sequence ID" value="NZ_CP158375.1"/>
</dbReference>
<evidence type="ECO:0000256" key="5">
    <source>
        <dbReference type="ARBA" id="ARBA00035013"/>
    </source>
</evidence>
<evidence type="ECO:0000256" key="4">
    <source>
        <dbReference type="ARBA" id="ARBA00023004"/>
    </source>
</evidence>
<name>A0AB39KSX3_9CAUL</name>
<keyword evidence="3" id="KW-0560">Oxidoreductase</keyword>
<organism evidence="8">
    <name type="scientific">Caulobacter sp. 73W</name>
    <dbReference type="NCBI Taxonomy" id="3161137"/>
    <lineage>
        <taxon>Bacteria</taxon>
        <taxon>Pseudomonadati</taxon>
        <taxon>Pseudomonadota</taxon>
        <taxon>Alphaproteobacteria</taxon>
        <taxon>Caulobacterales</taxon>
        <taxon>Caulobacteraceae</taxon>
        <taxon>Caulobacter</taxon>
    </lineage>
</organism>
<dbReference type="AlphaFoldDB" id="A0AB39KSX3"/>
<reference evidence="8" key="1">
    <citation type="submission" date="2024-06" db="EMBL/GenBank/DDBJ databases">
        <title>Caulobacter inopinatus, sp. nov.</title>
        <authorList>
            <person name="Donachie S.P."/>
        </authorList>
    </citation>
    <scope>NUCLEOTIDE SEQUENCE</scope>
    <source>
        <strain evidence="8">73W</strain>
    </source>
</reference>
<dbReference type="InterPro" id="IPR009770">
    <property type="entry name" value="HGLS"/>
</dbReference>
<evidence type="ECO:0000256" key="1">
    <source>
        <dbReference type="ARBA" id="ARBA00001954"/>
    </source>
</evidence>
<evidence type="ECO:0000256" key="6">
    <source>
        <dbReference type="ARBA" id="ARBA00035023"/>
    </source>
</evidence>
<proteinExistence type="inferred from homology"/>
<gene>
    <name evidence="8" type="ORF">ABOZ73_16865</name>
</gene>
<protein>
    <recommendedName>
        <fullName evidence="6">2-oxoadipate dioxygenase/decarboxylase</fullName>
        <ecNumber evidence="6">1.13.11.93</ecNumber>
    </recommendedName>
    <alternativeName>
        <fullName evidence="7">2-hydroxyglutarate synthase</fullName>
    </alternativeName>
</protein>
<comment type="cofactor">
    <cofactor evidence="1">
        <name>Fe(2+)</name>
        <dbReference type="ChEBI" id="CHEBI:29033"/>
    </cofactor>
</comment>
<evidence type="ECO:0000313" key="8">
    <source>
        <dbReference type="EMBL" id="XDO96423.1"/>
    </source>
</evidence>
<keyword evidence="2" id="KW-0223">Dioxygenase</keyword>
<dbReference type="PANTHER" id="PTHR31136">
    <property type="entry name" value="DUF1338 DOMAIN-CONTAINING PROTEIN"/>
    <property type="match status" value="1"/>
</dbReference>
<evidence type="ECO:0000256" key="7">
    <source>
        <dbReference type="ARBA" id="ARBA00035045"/>
    </source>
</evidence>
<comment type="similarity">
    <text evidence="5">Belongs to the 2-oxoadipate dioxygenase/decarboxylase family.</text>
</comment>
<dbReference type="Gene3D" id="3.10.180.50">
    <property type="match status" value="1"/>
</dbReference>
<accession>A0AB39KSX3</accession>
<dbReference type="PANTHER" id="PTHR31136:SF5">
    <property type="entry name" value="2-OXOADIPATE DIOXYGENASE_DECARBOXYLASE, CHLOROPLASTIC"/>
    <property type="match status" value="1"/>
</dbReference>